<evidence type="ECO:0000313" key="5">
    <source>
        <dbReference type="EMBL" id="AQS41726.1"/>
    </source>
</evidence>
<dbReference type="SUPFAM" id="SSF53067">
    <property type="entry name" value="Actin-like ATPase domain"/>
    <property type="match status" value="1"/>
</dbReference>
<evidence type="ECO:0000256" key="4">
    <source>
        <dbReference type="RuleBase" id="RU004046"/>
    </source>
</evidence>
<dbReference type="STRING" id="1902579.BHV28_10320"/>
<dbReference type="Gene3D" id="3.40.367.20">
    <property type="match status" value="1"/>
</dbReference>
<dbReference type="InterPro" id="IPR043129">
    <property type="entry name" value="ATPase_NBD"/>
</dbReference>
<dbReference type="InterPro" id="IPR050201">
    <property type="entry name" value="Bacterial_glucokinase"/>
</dbReference>
<dbReference type="AlphaFoldDB" id="A0A1U9JV49"/>
<dbReference type="Gene3D" id="3.30.420.40">
    <property type="match status" value="1"/>
</dbReference>
<reference evidence="5 6" key="2">
    <citation type="journal article" date="2016" name="Sci. Rep.">
        <title>The genome of Rhizobiales bacteria in predatory ants reveals urease gene functions but no genes for nitrogen fixation.</title>
        <authorList>
            <person name="Neuvonen M.M."/>
            <person name="Tamarit D."/>
            <person name="Naslund K."/>
            <person name="Liebig J."/>
            <person name="Feldhaar H."/>
            <person name="Moran N.A."/>
            <person name="Guy L."/>
            <person name="Andersson S.G."/>
        </authorList>
    </citation>
    <scope>NUCLEOTIDE SEQUENCE [LARGE SCALE GENOMIC DNA]</scope>
    <source>
        <strain evidence="5 6">Hsal</strain>
    </source>
</reference>
<dbReference type="CDD" id="cd24008">
    <property type="entry name" value="ASKHA_NBD_GLK"/>
    <property type="match status" value="1"/>
</dbReference>
<dbReference type="GO" id="GO:0004340">
    <property type="term" value="F:glucokinase activity"/>
    <property type="evidence" value="ECO:0007669"/>
    <property type="project" value="UniProtKB-UniRule"/>
</dbReference>
<sequence>MTTKWQIPAGAVLVGDIGGTNARFSMVSANRKQTQAFPTNPVADFSNIDETIDHNILPLAREKPQSLILAMAGPVEGNVIPLTNSHWFIDANALIKQFDLQNVLVINDFEAQALATTVLEPTYLRPIGPGAKNETGSRVILGPGTGLGIAALAHVNTQYLPIAGEGGHIDFAPRTARDFELFPHLRHIEGRISMEEVLSGRGLAGIYHAVCKADGIQPAFDQAEAIANAAHQQEHAQAEEAIQLFLTWLARFAGDIALIFKAHGGVFIGGGIVPKIIGLLDEKAFRQAFEDKAPHSKLLADMPVFVMTHPRAALEGMAAYVRMPDKFLLDYNNRLWSR</sequence>
<keyword evidence="1 3" id="KW-0808">Transferase</keyword>
<gene>
    <name evidence="3" type="primary">glk</name>
    <name evidence="5" type="ORF">BHV28_10320</name>
</gene>
<feature type="binding site" evidence="3">
    <location>
        <begin position="15"/>
        <end position="20"/>
    </location>
    <ligand>
        <name>ATP</name>
        <dbReference type="ChEBI" id="CHEBI:30616"/>
    </ligand>
</feature>
<comment type="subcellular location">
    <subcellularLocation>
        <location evidence="3">Cytoplasm</location>
    </subcellularLocation>
</comment>
<dbReference type="PANTHER" id="PTHR47690">
    <property type="entry name" value="GLUCOKINASE"/>
    <property type="match status" value="1"/>
</dbReference>
<organism evidence="5 6">
    <name type="scientific">Candidatus Tokpelaia hoelldobleri</name>
    <dbReference type="NCBI Taxonomy" id="1902579"/>
    <lineage>
        <taxon>Bacteria</taxon>
        <taxon>Pseudomonadati</taxon>
        <taxon>Pseudomonadota</taxon>
        <taxon>Alphaproteobacteria</taxon>
        <taxon>Hyphomicrobiales</taxon>
        <taxon>Candidatus Tokpelaia</taxon>
    </lineage>
</organism>
<dbReference type="KEGG" id="thd:BHV28_10320"/>
<proteinExistence type="inferred from homology"/>
<dbReference type="GO" id="GO:0006096">
    <property type="term" value="P:glycolytic process"/>
    <property type="evidence" value="ECO:0007669"/>
    <property type="project" value="UniProtKB-UniRule"/>
</dbReference>
<dbReference type="GO" id="GO:0005524">
    <property type="term" value="F:ATP binding"/>
    <property type="evidence" value="ECO:0007669"/>
    <property type="project" value="UniProtKB-UniRule"/>
</dbReference>
<evidence type="ECO:0000256" key="1">
    <source>
        <dbReference type="ARBA" id="ARBA00022679"/>
    </source>
</evidence>
<keyword evidence="6" id="KW-1185">Reference proteome</keyword>
<dbReference type="Pfam" id="PF02685">
    <property type="entry name" value="Glucokinase"/>
    <property type="match status" value="1"/>
</dbReference>
<dbReference type="HAMAP" id="MF_00524">
    <property type="entry name" value="Glucokinase"/>
    <property type="match status" value="1"/>
</dbReference>
<name>A0A1U9JV49_9HYPH</name>
<keyword evidence="3" id="KW-0963">Cytoplasm</keyword>
<dbReference type="EC" id="2.7.1.2" evidence="3"/>
<dbReference type="EMBL" id="CP017315">
    <property type="protein sequence ID" value="AQS41726.1"/>
    <property type="molecule type" value="Genomic_DNA"/>
</dbReference>
<keyword evidence="3" id="KW-0324">Glycolysis</keyword>
<dbReference type="NCBIfam" id="TIGR00749">
    <property type="entry name" value="glk"/>
    <property type="match status" value="1"/>
</dbReference>
<reference evidence="5 6" key="1">
    <citation type="journal article" date="2010" name="Science">
        <title>Genomic comparison of the ants Camponotus floridanus and Harpegnathos saltator.</title>
        <authorList>
            <person name="Bonasio R."/>
            <person name="Zhang G."/>
            <person name="Ye C."/>
            <person name="Mutti N.S."/>
            <person name="Fang X."/>
            <person name="Qin N."/>
            <person name="Donahue G."/>
            <person name="Yang P."/>
            <person name="Li Q."/>
            <person name="Li C."/>
            <person name="Zhang P."/>
            <person name="Huang Z."/>
            <person name="Berger S.L."/>
            <person name="Reinberg D."/>
            <person name="Wang J."/>
            <person name="Liebig J."/>
        </authorList>
    </citation>
    <scope>NUCLEOTIDE SEQUENCE [LARGE SCALE GENOMIC DNA]</scope>
    <source>
        <strain evidence="5 6">Hsal</strain>
    </source>
</reference>
<accession>A0A1U9JV49</accession>
<comment type="similarity">
    <text evidence="3 4">Belongs to the bacterial glucokinase family.</text>
</comment>
<evidence type="ECO:0000313" key="6">
    <source>
        <dbReference type="Proteomes" id="UP000188912"/>
    </source>
</evidence>
<keyword evidence="3" id="KW-0547">Nucleotide-binding</keyword>
<dbReference type="InterPro" id="IPR003836">
    <property type="entry name" value="Glucokinase"/>
</dbReference>
<dbReference type="GO" id="GO:0005829">
    <property type="term" value="C:cytosol"/>
    <property type="evidence" value="ECO:0007669"/>
    <property type="project" value="TreeGrafter"/>
</dbReference>
<evidence type="ECO:0000256" key="3">
    <source>
        <dbReference type="HAMAP-Rule" id="MF_00524"/>
    </source>
</evidence>
<dbReference type="GO" id="GO:0005536">
    <property type="term" value="F:D-glucose binding"/>
    <property type="evidence" value="ECO:0007669"/>
    <property type="project" value="InterPro"/>
</dbReference>
<keyword evidence="2 3" id="KW-0418">Kinase</keyword>
<comment type="catalytic activity">
    <reaction evidence="3">
        <text>D-glucose + ATP = D-glucose 6-phosphate + ADP + H(+)</text>
        <dbReference type="Rhea" id="RHEA:17825"/>
        <dbReference type="ChEBI" id="CHEBI:4167"/>
        <dbReference type="ChEBI" id="CHEBI:15378"/>
        <dbReference type="ChEBI" id="CHEBI:30616"/>
        <dbReference type="ChEBI" id="CHEBI:61548"/>
        <dbReference type="ChEBI" id="CHEBI:456216"/>
        <dbReference type="EC" id="2.7.1.2"/>
    </reaction>
</comment>
<evidence type="ECO:0000256" key="2">
    <source>
        <dbReference type="ARBA" id="ARBA00022777"/>
    </source>
</evidence>
<dbReference type="PANTHER" id="PTHR47690:SF1">
    <property type="entry name" value="GLUCOKINASE"/>
    <property type="match status" value="1"/>
</dbReference>
<keyword evidence="3" id="KW-0067">ATP-binding</keyword>
<dbReference type="Proteomes" id="UP000188912">
    <property type="component" value="Chromosome"/>
</dbReference>
<protein>
    <recommendedName>
        <fullName evidence="3">Glucokinase</fullName>
        <ecNumber evidence="3">2.7.1.2</ecNumber>
    </recommendedName>
    <alternativeName>
        <fullName evidence="3">Glucose kinase</fullName>
    </alternativeName>
</protein>